<gene>
    <name evidence="1" type="ORF">D0809_24385</name>
</gene>
<dbReference type="EMBL" id="QWDN01000034">
    <property type="protein sequence ID" value="TEB41659.1"/>
    <property type="molecule type" value="Genomic_DNA"/>
</dbReference>
<organism evidence="1 2">
    <name type="scientific">Flavobacterium circumlabens</name>
    <dbReference type="NCBI Taxonomy" id="2133765"/>
    <lineage>
        <taxon>Bacteria</taxon>
        <taxon>Pseudomonadati</taxon>
        <taxon>Bacteroidota</taxon>
        <taxon>Flavobacteriia</taxon>
        <taxon>Flavobacteriales</taxon>
        <taxon>Flavobacteriaceae</taxon>
        <taxon>Flavobacterium</taxon>
    </lineage>
</organism>
<dbReference type="Proteomes" id="UP000298340">
    <property type="component" value="Unassembled WGS sequence"/>
</dbReference>
<reference evidence="1 2" key="1">
    <citation type="journal article" date="2018" name="Syst. Appl. Microbiol.">
        <title>Flavobacterium circumlabens sp. nov. and Flavobacterium cupreum sp. nov., two psychrotrophic species isolated from Antarctic environmental samples.</title>
        <authorList>
            <person name="Kralova S."/>
            <person name="Busse H.J."/>
            <person name="Svec P."/>
            <person name="Maslanova I."/>
            <person name="Stankova E."/>
            <person name="Bartak M."/>
            <person name="Sedlacek I."/>
        </authorList>
    </citation>
    <scope>NUCLEOTIDE SEQUENCE [LARGE SCALE GENOMIC DNA]</scope>
    <source>
        <strain evidence="1 2">CCM 8828</strain>
    </source>
</reference>
<evidence type="ECO:0000313" key="2">
    <source>
        <dbReference type="Proteomes" id="UP000298340"/>
    </source>
</evidence>
<name>A0A4Y7U774_9FLAO</name>
<evidence type="ECO:0000313" key="1">
    <source>
        <dbReference type="EMBL" id="TEB41659.1"/>
    </source>
</evidence>
<proteinExistence type="predicted"/>
<feature type="non-terminal residue" evidence="1">
    <location>
        <position position="102"/>
    </location>
</feature>
<comment type="caution">
    <text evidence="1">The sequence shown here is derived from an EMBL/GenBank/DDBJ whole genome shotgun (WGS) entry which is preliminary data.</text>
</comment>
<protein>
    <submittedName>
        <fullName evidence="1">Uncharacterized protein</fullName>
    </submittedName>
</protein>
<dbReference type="RefSeq" id="WP_238698800.1">
    <property type="nucleotide sequence ID" value="NZ_QWDN01000034.1"/>
</dbReference>
<accession>A0A4Y7U774</accession>
<sequence>MTLAQEFNSLNGLIVSRKTLEDLLIKAEKEKNTIISKRVIKVLQAFKDDTFLIEIKNLVEPFGLNGVKKTTNKTPGANRFEVYTNTRKKRTKIIKKTNLAKA</sequence>
<dbReference type="AlphaFoldDB" id="A0A4Y7U774"/>